<feature type="region of interest" description="Disordered" evidence="1">
    <location>
        <begin position="1"/>
        <end position="47"/>
    </location>
</feature>
<name>A0A7S3N4N3_9SPIT</name>
<organism evidence="2">
    <name type="scientific">Euplotes harpa</name>
    <dbReference type="NCBI Taxonomy" id="151035"/>
    <lineage>
        <taxon>Eukaryota</taxon>
        <taxon>Sar</taxon>
        <taxon>Alveolata</taxon>
        <taxon>Ciliophora</taxon>
        <taxon>Intramacronucleata</taxon>
        <taxon>Spirotrichea</taxon>
        <taxon>Hypotrichia</taxon>
        <taxon>Euplotida</taxon>
        <taxon>Euplotidae</taxon>
        <taxon>Euplotes</taxon>
    </lineage>
</organism>
<gene>
    <name evidence="2" type="ORF">EHAR0213_LOCUS371</name>
</gene>
<reference evidence="2" key="1">
    <citation type="submission" date="2021-01" db="EMBL/GenBank/DDBJ databases">
        <authorList>
            <person name="Corre E."/>
            <person name="Pelletier E."/>
            <person name="Niang G."/>
            <person name="Scheremetjew M."/>
            <person name="Finn R."/>
            <person name="Kale V."/>
            <person name="Holt S."/>
            <person name="Cochrane G."/>
            <person name="Meng A."/>
            <person name="Brown T."/>
            <person name="Cohen L."/>
        </authorList>
    </citation>
    <scope>NUCLEOTIDE SEQUENCE</scope>
    <source>
        <strain evidence="2">FSP1.4</strain>
    </source>
</reference>
<dbReference type="AlphaFoldDB" id="A0A7S3N4N3"/>
<accession>A0A7S3N4N3</accession>
<dbReference type="EMBL" id="HBII01000881">
    <property type="protein sequence ID" value="CAE0341464.1"/>
    <property type="molecule type" value="Transcribed_RNA"/>
</dbReference>
<proteinExistence type="predicted"/>
<protein>
    <submittedName>
        <fullName evidence="2">Uncharacterized protein</fullName>
    </submittedName>
</protein>
<evidence type="ECO:0000313" key="2">
    <source>
        <dbReference type="EMBL" id="CAE0341464.1"/>
    </source>
</evidence>
<evidence type="ECO:0000256" key="1">
    <source>
        <dbReference type="SAM" id="MobiDB-lite"/>
    </source>
</evidence>
<sequence>MLTTQKSSKRKSSERDTIKSKHKRSASDGTRILSSKSRKKEQMKSSPIHSAYYNKMIATFNNTGNLPTKTLRKALNKTNKIYYDQNYNSKSNDERQNSTNIRSVPLSLMNSFEKNLRQEKGSK</sequence>
<feature type="region of interest" description="Disordered" evidence="1">
    <location>
        <begin position="85"/>
        <end position="105"/>
    </location>
</feature>